<dbReference type="SUPFAM" id="SSF102588">
    <property type="entry name" value="LmbE-like"/>
    <property type="match status" value="1"/>
</dbReference>
<keyword evidence="3" id="KW-0413">Isomerase</keyword>
<accession>A0A146K7L4</accession>
<dbReference type="InterPro" id="IPR024078">
    <property type="entry name" value="LmbE-like_dom_sf"/>
</dbReference>
<evidence type="ECO:0000256" key="2">
    <source>
        <dbReference type="ARBA" id="ARBA00012176"/>
    </source>
</evidence>
<protein>
    <recommendedName>
        <fullName evidence="2">N-acetylglucosaminylphosphatidylinositol deacetylase</fullName>
        <ecNumber evidence="2">3.5.1.89</ecNumber>
    </recommendedName>
</protein>
<dbReference type="PANTHER" id="PTHR42892">
    <property type="entry name" value="GLUCOSAMINE-6-PHOSPHATE DEAMINASE-LIKE PROTEIN BT_0258-RELATED"/>
    <property type="match status" value="1"/>
</dbReference>
<evidence type="ECO:0000256" key="1">
    <source>
        <dbReference type="ARBA" id="ARBA00006066"/>
    </source>
</evidence>
<proteinExistence type="inferred from homology"/>
<dbReference type="GO" id="GO:0016853">
    <property type="term" value="F:isomerase activity"/>
    <property type="evidence" value="ECO:0007669"/>
    <property type="project" value="UniProtKB-KW"/>
</dbReference>
<comment type="similarity">
    <text evidence="1">Belongs to the PIGL family.</text>
</comment>
<evidence type="ECO:0000313" key="3">
    <source>
        <dbReference type="EMBL" id="JAP92617.1"/>
    </source>
</evidence>
<dbReference type="AlphaFoldDB" id="A0A146K7L4"/>
<feature type="non-terminal residue" evidence="3">
    <location>
        <position position="1"/>
    </location>
</feature>
<name>A0A146K7L4_9EUKA</name>
<gene>
    <name evidence="3" type="ORF">TPC1_15386</name>
</gene>
<dbReference type="InterPro" id="IPR003737">
    <property type="entry name" value="GlcNAc_PI_deacetylase-related"/>
</dbReference>
<reference evidence="3" key="1">
    <citation type="submission" date="2015-07" db="EMBL/GenBank/DDBJ databases">
        <title>Adaptation to a free-living lifestyle via gene acquisitions in the diplomonad Trepomonas sp. PC1.</title>
        <authorList>
            <person name="Xu F."/>
            <person name="Jerlstrom-Hultqvist J."/>
            <person name="Kolisko M."/>
            <person name="Simpson A.G.B."/>
            <person name="Roger A.J."/>
            <person name="Svard S.G."/>
            <person name="Andersson J.O."/>
        </authorList>
    </citation>
    <scope>NUCLEOTIDE SEQUENCE</scope>
    <source>
        <strain evidence="3">PC1</strain>
    </source>
</reference>
<dbReference type="InterPro" id="IPR052960">
    <property type="entry name" value="GlcN6P_deaminase-like"/>
</dbReference>
<dbReference type="PANTHER" id="PTHR42892:SF1">
    <property type="entry name" value="GLUCOSAMINE-6-PHOSPHATE ISOMERASE"/>
    <property type="match status" value="1"/>
</dbReference>
<dbReference type="Pfam" id="PF02585">
    <property type="entry name" value="PIG-L"/>
    <property type="match status" value="1"/>
</dbReference>
<sequence length="632" mass="71388">EVMVEDTEQYVVQQIIYQINLLPQNAIIALWPNQIGRIIIQILAEQKSSIQIAILGQFRAYDLVEFLKPISGSLKILPRLPNKIDLSIIIPRPTTLDYALLTVNTKLMPHSVQTLIDEIGVGYGYEREGSWCRSDVESSESEVIQQPPFTQILIEELIEKSSQFCFVFKGDLYKDCCATVLEMGAGLTGRILQLLRNQNKKHFVIADVLSSSQLTQIMQPWIQEDFAWTPRASKMAFCQIAARTNKKLEQLSLEDFSNFQIRISQQEFSQYQDYVIQDLKSRIKTIKQSFEIPEGSTVLVFSPHPDDDVISAGAAVDSLCQQNVKLHVAYCVSGAVAVPDSFVMDKITQFSLKEIDVDQKQTLGEQIAYCAEPAQNAKIQQAKFVTHASLTENECKIRFSSGLSPKSKGLLREVEAMSALNHFKFFDKPENQAHFLRLPFYGTGFGRRNTPERADVERIVELLSEVGPDVVLLAGDLSDPHGTHGHCYFAIKDAVEEYEKQIGKQLTDGKYYSVFNTRLVKKGMQTNQIYEAIQQKEFIYKLMYRGAWSEFNIEDSSFIIVFTAEQMSQKMNAIRQHLSQMGQALYLGGDPRSFDDRAKQRNGQTAKFLKALGLVDDDIEGAECFVGCGILP</sequence>
<organism evidence="3">
    <name type="scientific">Trepomonas sp. PC1</name>
    <dbReference type="NCBI Taxonomy" id="1076344"/>
    <lineage>
        <taxon>Eukaryota</taxon>
        <taxon>Metamonada</taxon>
        <taxon>Diplomonadida</taxon>
        <taxon>Hexamitidae</taxon>
        <taxon>Hexamitinae</taxon>
        <taxon>Trepomonas</taxon>
    </lineage>
</organism>
<dbReference type="GO" id="GO:0000225">
    <property type="term" value="F:N-acetylglucosaminylphosphatidylinositol deacetylase activity"/>
    <property type="evidence" value="ECO:0007669"/>
    <property type="project" value="UniProtKB-EC"/>
</dbReference>
<dbReference type="EC" id="3.5.1.89" evidence="2"/>
<dbReference type="Gene3D" id="3.40.50.10320">
    <property type="entry name" value="LmbE-like"/>
    <property type="match status" value="1"/>
</dbReference>
<dbReference type="EMBL" id="GDID01003989">
    <property type="protein sequence ID" value="JAP92617.1"/>
    <property type="molecule type" value="Transcribed_RNA"/>
</dbReference>